<dbReference type="AlphaFoldDB" id="A0A8H5D1J5"/>
<feature type="region of interest" description="Disordered" evidence="1">
    <location>
        <begin position="131"/>
        <end position="173"/>
    </location>
</feature>
<gene>
    <name evidence="2" type="ORF">D9758_007184</name>
</gene>
<reference evidence="2 3" key="1">
    <citation type="journal article" date="2020" name="ISME J.">
        <title>Uncovering the hidden diversity of litter-decomposition mechanisms in mushroom-forming fungi.</title>
        <authorList>
            <person name="Floudas D."/>
            <person name="Bentzer J."/>
            <person name="Ahren D."/>
            <person name="Johansson T."/>
            <person name="Persson P."/>
            <person name="Tunlid A."/>
        </authorList>
    </citation>
    <scope>NUCLEOTIDE SEQUENCE [LARGE SCALE GENOMIC DNA]</scope>
    <source>
        <strain evidence="2 3">CBS 291.85</strain>
    </source>
</reference>
<evidence type="ECO:0000313" key="3">
    <source>
        <dbReference type="Proteomes" id="UP000559256"/>
    </source>
</evidence>
<dbReference type="Proteomes" id="UP000559256">
    <property type="component" value="Unassembled WGS sequence"/>
</dbReference>
<feature type="region of interest" description="Disordered" evidence="1">
    <location>
        <begin position="410"/>
        <end position="430"/>
    </location>
</feature>
<feature type="region of interest" description="Disordered" evidence="1">
    <location>
        <begin position="211"/>
        <end position="296"/>
    </location>
</feature>
<feature type="compositionally biased region" description="Polar residues" evidence="1">
    <location>
        <begin position="257"/>
        <end position="296"/>
    </location>
</feature>
<protein>
    <submittedName>
        <fullName evidence="2">Uncharacterized protein</fullName>
    </submittedName>
</protein>
<evidence type="ECO:0000313" key="2">
    <source>
        <dbReference type="EMBL" id="KAF5351498.1"/>
    </source>
</evidence>
<feature type="compositionally biased region" description="Basic and acidic residues" evidence="1">
    <location>
        <begin position="410"/>
        <end position="420"/>
    </location>
</feature>
<organism evidence="2 3">
    <name type="scientific">Tetrapyrgos nigripes</name>
    <dbReference type="NCBI Taxonomy" id="182062"/>
    <lineage>
        <taxon>Eukaryota</taxon>
        <taxon>Fungi</taxon>
        <taxon>Dikarya</taxon>
        <taxon>Basidiomycota</taxon>
        <taxon>Agaricomycotina</taxon>
        <taxon>Agaricomycetes</taxon>
        <taxon>Agaricomycetidae</taxon>
        <taxon>Agaricales</taxon>
        <taxon>Marasmiineae</taxon>
        <taxon>Marasmiaceae</taxon>
        <taxon>Tetrapyrgos</taxon>
    </lineage>
</organism>
<feature type="compositionally biased region" description="Polar residues" evidence="1">
    <location>
        <begin position="211"/>
        <end position="229"/>
    </location>
</feature>
<feature type="region of interest" description="Disordered" evidence="1">
    <location>
        <begin position="1"/>
        <end position="60"/>
    </location>
</feature>
<dbReference type="EMBL" id="JAACJM010000069">
    <property type="protein sequence ID" value="KAF5351498.1"/>
    <property type="molecule type" value="Genomic_DNA"/>
</dbReference>
<proteinExistence type="predicted"/>
<feature type="compositionally biased region" description="Polar residues" evidence="1">
    <location>
        <begin position="237"/>
        <end position="249"/>
    </location>
</feature>
<feature type="compositionally biased region" description="Polar residues" evidence="1">
    <location>
        <begin position="21"/>
        <end position="33"/>
    </location>
</feature>
<keyword evidence="3" id="KW-1185">Reference proteome</keyword>
<sequence>MALHVSNPHLVLQQARQRARSQTQIPSSTTPQHSDLAFRSPLPERPPRRNPGQLGLIGGRPILPNKLIEEDAKTAQDSKNLSVAPTSTRPLKIVKCPARKDLALSENPPLDFLKVPASNDRTKAVHLQDVYNRSRTKSAENLTPTRLQKKSGTPKSHRTISEKDLNLPYASPSFHSRARSVELDLSKKSPRHRHQSTSASIFVSTKLKIVSPTTPNQKSNTTHSYSKATLSPKAQIPTRSPSHLKSSSLGVRMLPSSFASISPPRSTRLTATTMSPTHRPHSTTSFRTPTFSQSTRPSCRSIFQSLVTSASGQDISSSDITTQNNKPRGNARRASEKPQSSMPKYKRHAIYTHSLNFGAEFSSLGGVDTTMPLSDGHDSGFTLPSKRETLPVSFSSSLRHKNDIVDSIAEERITEEKDPESQANATEPSFLSSSSSVLGLGPSVNVSALLVKADGFGDMESSFLQRQSSRSGSGSSNSCSLHSLCSQEALSVSVALSKPVSQDANANAAVASSLAHHPIALELLMLLDVCIQEWSGPGAL</sequence>
<name>A0A8H5D1J5_9AGAR</name>
<evidence type="ECO:0000256" key="1">
    <source>
        <dbReference type="SAM" id="MobiDB-lite"/>
    </source>
</evidence>
<feature type="compositionally biased region" description="Polar residues" evidence="1">
    <location>
        <begin position="139"/>
        <end position="154"/>
    </location>
</feature>
<accession>A0A8H5D1J5</accession>
<feature type="region of interest" description="Disordered" evidence="1">
    <location>
        <begin position="313"/>
        <end position="344"/>
    </location>
</feature>
<feature type="compositionally biased region" description="Polar residues" evidence="1">
    <location>
        <begin position="313"/>
        <end position="327"/>
    </location>
</feature>
<comment type="caution">
    <text evidence="2">The sequence shown here is derived from an EMBL/GenBank/DDBJ whole genome shotgun (WGS) entry which is preliminary data.</text>
</comment>